<dbReference type="InterPro" id="IPR002572">
    <property type="entry name" value="DUF22"/>
</dbReference>
<dbReference type="KEGG" id="afg:AFULGI_00017810"/>
<feature type="domain" description="DUF22" evidence="1">
    <location>
        <begin position="288"/>
        <end position="391"/>
    </location>
</feature>
<accession>A0A075WM05</accession>
<dbReference type="Pfam" id="PF01629">
    <property type="entry name" value="DUF22"/>
    <property type="match status" value="3"/>
</dbReference>
<dbReference type="RefSeq" id="WP_010879024.1">
    <property type="nucleotide sequence ID" value="NZ_CP006577.1"/>
</dbReference>
<protein>
    <recommendedName>
        <fullName evidence="1">DUF22 domain-containing protein</fullName>
    </recommendedName>
</protein>
<sequence length="438" mass="49845">MAVKMKYWTDEVGGERGSLKVELKPFGYRIIPLTQWKTLIAMDDVEVKKGEPEIIEVRPFTIPGGTMVGPLHIMRHALGTVLDVVECGIPTRVEDEKCIQRVVFLPVDDGVVREGDIVGVLKVFFIKTGLISRLFNLKPTKVELREEIVEANITWRDDGNIYREKISTKVFGYTRTHVGVWEPLVADEDVGVRAGDVLRVKIRNVELPPNTVVVPLSISRNPYGVVVDVVQLGKPRRVEEPKNIEQAVFLAVDDGEIKRGDLLGVINVYYVGLKKLEPLIATKEPQDFTLVYRKEEKIIRKKVHLPPFGYHRSPVARWEVVVAAEDKELTKNKPVRVKIKKIKIPANTIVYPMEIMRHSDGVLIDLVSDLPWRVEEGGKVDEAIFLPLFDGKIEKDDLLGVINLYQVELSPVEKIREMYNRFVKLSEEELMKYVEGLQ</sequence>
<evidence type="ECO:0000259" key="1">
    <source>
        <dbReference type="Pfam" id="PF01629"/>
    </source>
</evidence>
<evidence type="ECO:0000313" key="2">
    <source>
        <dbReference type="EMBL" id="AIG98538.1"/>
    </source>
</evidence>
<proteinExistence type="predicted"/>
<name>A0A075WM05_ARCFL</name>
<dbReference type="AlphaFoldDB" id="A0A075WM05"/>
<gene>
    <name evidence="2" type="ORF">AFULGI_00017810</name>
</gene>
<reference evidence="2 3" key="1">
    <citation type="submission" date="2013-07" db="EMBL/GenBank/DDBJ databases">
        <title>Genome of Archaeoglobus fulgidus.</title>
        <authorList>
            <person name="Fiebig A."/>
            <person name="Birkeland N.-K."/>
        </authorList>
    </citation>
    <scope>NUCLEOTIDE SEQUENCE [LARGE SCALE GENOMIC DNA]</scope>
    <source>
        <strain evidence="2 3">DSM 8774</strain>
    </source>
</reference>
<dbReference type="Proteomes" id="UP000028501">
    <property type="component" value="Chromosome"/>
</dbReference>
<feature type="domain" description="DUF22" evidence="1">
    <location>
        <begin position="150"/>
        <end position="255"/>
    </location>
</feature>
<dbReference type="GeneID" id="24795276"/>
<feature type="domain" description="DUF22" evidence="1">
    <location>
        <begin position="3"/>
        <end position="110"/>
    </location>
</feature>
<organism evidence="2 3">
    <name type="scientific">Archaeoglobus fulgidus DSM 8774</name>
    <dbReference type="NCBI Taxonomy" id="1344584"/>
    <lineage>
        <taxon>Archaea</taxon>
        <taxon>Methanobacteriati</taxon>
        <taxon>Methanobacteriota</taxon>
        <taxon>Archaeoglobi</taxon>
        <taxon>Archaeoglobales</taxon>
        <taxon>Archaeoglobaceae</taxon>
        <taxon>Archaeoglobus</taxon>
    </lineage>
</organism>
<evidence type="ECO:0000313" key="3">
    <source>
        <dbReference type="Proteomes" id="UP000028501"/>
    </source>
</evidence>
<dbReference type="HOGENOM" id="CLU_057265_0_0_2"/>
<dbReference type="EMBL" id="CP006577">
    <property type="protein sequence ID" value="AIG98538.1"/>
    <property type="molecule type" value="Genomic_DNA"/>
</dbReference>